<protein>
    <submittedName>
        <fullName evidence="1">Uncharacterized protein</fullName>
    </submittedName>
</protein>
<sequence length="264" mass="29856">MPGCEYTPYKPKNAGEVVSWCRKNGIIPIPCQPKSKAPLGIISKKGIYKKNPPSKEELLRIYDRRFFGKNVSDSFHVPSPKRILAINNFWDSHSLENMDERTISISLGMNYPTNDGYTIACIDIDSDSHKGLSEINPFIKCPLVGGKKGGKIFFRLDKENKNPSPIIQYSTKENLNLAGPKQKPALIELFTGHKHALIYGEHPDSTLDNPIFYYFKRGFDADVPLITWNETTKAIANYADEMNLVVRKTSSVIPYDQTNLTDWV</sequence>
<keyword evidence="2" id="KW-1185">Reference proteome</keyword>
<dbReference type="EMBL" id="CP091092">
    <property type="protein sequence ID" value="WFN36169.1"/>
    <property type="molecule type" value="Genomic_DNA"/>
</dbReference>
<dbReference type="RefSeq" id="WP_278099008.1">
    <property type="nucleotide sequence ID" value="NZ_CP091092.1"/>
</dbReference>
<evidence type="ECO:0000313" key="1">
    <source>
        <dbReference type="EMBL" id="WFN36169.1"/>
    </source>
</evidence>
<dbReference type="KEGG" id="manq:L1994_08425"/>
<gene>
    <name evidence="1" type="ORF">L1994_08425</name>
</gene>
<name>A0AAF0FWB0_9EURY</name>
<accession>A0AAF0FWB0</accession>
<dbReference type="AlphaFoldDB" id="A0AAF0FWB0"/>
<dbReference type="Proteomes" id="UP001218895">
    <property type="component" value="Chromosome"/>
</dbReference>
<organism evidence="1 2">
    <name type="scientific">Methanomicrobium antiquum</name>
    <dbReference type="NCBI Taxonomy" id="487686"/>
    <lineage>
        <taxon>Archaea</taxon>
        <taxon>Methanobacteriati</taxon>
        <taxon>Methanobacteriota</taxon>
        <taxon>Stenosarchaea group</taxon>
        <taxon>Methanomicrobia</taxon>
        <taxon>Methanomicrobiales</taxon>
        <taxon>Methanomicrobiaceae</taxon>
        <taxon>Methanomicrobium</taxon>
    </lineage>
</organism>
<evidence type="ECO:0000313" key="2">
    <source>
        <dbReference type="Proteomes" id="UP001218895"/>
    </source>
</evidence>
<proteinExistence type="predicted"/>
<reference evidence="1" key="1">
    <citation type="submission" date="2022-01" db="EMBL/GenBank/DDBJ databases">
        <title>Complete genome of Methanomicrobium antiquum DSM 21220.</title>
        <authorList>
            <person name="Chen S.-C."/>
            <person name="You Y.-T."/>
            <person name="Zhou Y.-Z."/>
            <person name="Lai M.-C."/>
        </authorList>
    </citation>
    <scope>NUCLEOTIDE SEQUENCE</scope>
    <source>
        <strain evidence="1">DSM 21220</strain>
    </source>
</reference>
<dbReference type="GeneID" id="79950417"/>